<comment type="subcellular location">
    <subcellularLocation>
        <location evidence="2">Secreted</location>
    </subcellularLocation>
</comment>
<dbReference type="Pfam" id="PF05826">
    <property type="entry name" value="Phospholip_A2_2"/>
    <property type="match status" value="1"/>
</dbReference>
<dbReference type="AlphaFoldDB" id="A0A9J6CFY3"/>
<keyword evidence="5" id="KW-0442">Lipid degradation</keyword>
<dbReference type="GO" id="GO:0004623">
    <property type="term" value="F:phospholipase A2 activity"/>
    <property type="evidence" value="ECO:0007669"/>
    <property type="project" value="UniProtKB-EC"/>
</dbReference>
<dbReference type="OrthoDB" id="8187220at2759"/>
<dbReference type="PANTHER" id="PTHR12253">
    <property type="entry name" value="RH14732P"/>
    <property type="match status" value="1"/>
</dbReference>
<protein>
    <recommendedName>
        <fullName evidence="3">phospholipase A2</fullName>
        <ecNumber evidence="3">3.1.1.4</ecNumber>
    </recommendedName>
    <alternativeName>
        <fullName evidence="7">Phosphatidylcholine 2-acylhydrolase</fullName>
    </alternativeName>
</protein>
<dbReference type="Gene3D" id="1.20.90.10">
    <property type="entry name" value="Phospholipase A2 domain"/>
    <property type="match status" value="1"/>
</dbReference>
<keyword evidence="6" id="KW-0443">Lipid metabolism</keyword>
<dbReference type="InterPro" id="IPR036444">
    <property type="entry name" value="PLipase_A2_dom_sf"/>
</dbReference>
<sequence>MIELSIRKPYCQIHTDRGSIQHVVLSMDSLKVRQVPIETIQTLENVCLEGNQLRTEIQGGLSFIYPGTVCLLFSSYGFIHYTKFSAYHFLLLDGEVMVWSRLVYQTEISYEGTIAKNYSDLGRHAEEDKCCRAHDNCYPQIGPGECLKSICNKGTFTRLHCDCDEKFRRCLSTLNTDIGNTLGAAFFNAVQVTCFDFRRPCSSHQRFQDCELEFFEEKPFQFSHKQPFIEHSEKLITAEARNYLPKQQQPSSSRFLDTYSLQLFLNAIYDNFIYRPFRTFANFFIVTKTIYFAPQARIDENFLIP</sequence>
<dbReference type="EC" id="3.1.1.4" evidence="3"/>
<gene>
    <name evidence="9" type="ORF">PVAND_010202</name>
</gene>
<organism evidence="9 10">
    <name type="scientific">Polypedilum vanderplanki</name>
    <name type="common">Sleeping chironomid midge</name>
    <dbReference type="NCBI Taxonomy" id="319348"/>
    <lineage>
        <taxon>Eukaryota</taxon>
        <taxon>Metazoa</taxon>
        <taxon>Ecdysozoa</taxon>
        <taxon>Arthropoda</taxon>
        <taxon>Hexapoda</taxon>
        <taxon>Insecta</taxon>
        <taxon>Pterygota</taxon>
        <taxon>Neoptera</taxon>
        <taxon>Endopterygota</taxon>
        <taxon>Diptera</taxon>
        <taxon>Nematocera</taxon>
        <taxon>Chironomoidea</taxon>
        <taxon>Chironomidae</taxon>
        <taxon>Chironominae</taxon>
        <taxon>Polypedilum</taxon>
        <taxon>Polypedilum</taxon>
    </lineage>
</organism>
<evidence type="ECO:0000313" key="9">
    <source>
        <dbReference type="EMBL" id="KAG5680712.1"/>
    </source>
</evidence>
<dbReference type="PROSITE" id="PS00118">
    <property type="entry name" value="PA2_HIS"/>
    <property type="match status" value="1"/>
</dbReference>
<reference evidence="9" key="1">
    <citation type="submission" date="2021-03" db="EMBL/GenBank/DDBJ databases">
        <title>Chromosome level genome of the anhydrobiotic midge Polypedilum vanderplanki.</title>
        <authorList>
            <person name="Yoshida Y."/>
            <person name="Kikawada T."/>
            <person name="Gusev O."/>
        </authorList>
    </citation>
    <scope>NUCLEOTIDE SEQUENCE</scope>
    <source>
        <strain evidence="9">NIAS01</strain>
        <tissue evidence="9">Whole body or cell culture</tissue>
    </source>
</reference>
<evidence type="ECO:0000256" key="2">
    <source>
        <dbReference type="ARBA" id="ARBA00004613"/>
    </source>
</evidence>
<comment type="cofactor">
    <cofactor evidence="1">
        <name>Ca(2+)</name>
        <dbReference type="ChEBI" id="CHEBI:29108"/>
    </cofactor>
</comment>
<keyword evidence="10" id="KW-1185">Reference proteome</keyword>
<dbReference type="Proteomes" id="UP001107558">
    <property type="component" value="Chromosome 1"/>
</dbReference>
<dbReference type="EMBL" id="JADBJN010000001">
    <property type="protein sequence ID" value="KAG5680712.1"/>
    <property type="molecule type" value="Genomic_DNA"/>
</dbReference>
<dbReference type="GO" id="GO:0005576">
    <property type="term" value="C:extracellular region"/>
    <property type="evidence" value="ECO:0007669"/>
    <property type="project" value="UniProtKB-SubCell"/>
</dbReference>
<evidence type="ECO:0000256" key="5">
    <source>
        <dbReference type="ARBA" id="ARBA00022963"/>
    </source>
</evidence>
<dbReference type="GO" id="GO:0016042">
    <property type="term" value="P:lipid catabolic process"/>
    <property type="evidence" value="ECO:0007669"/>
    <property type="project" value="UniProtKB-KW"/>
</dbReference>
<evidence type="ECO:0000256" key="4">
    <source>
        <dbReference type="ARBA" id="ARBA00022525"/>
    </source>
</evidence>
<name>A0A9J6CFY3_POLVA</name>
<keyword evidence="4" id="KW-0964">Secreted</keyword>
<dbReference type="SUPFAM" id="SSF48619">
    <property type="entry name" value="Phospholipase A2, PLA2"/>
    <property type="match status" value="1"/>
</dbReference>
<dbReference type="InterPro" id="IPR033113">
    <property type="entry name" value="PLA2_histidine"/>
</dbReference>
<dbReference type="GO" id="GO:0050482">
    <property type="term" value="P:arachidonate secretion"/>
    <property type="evidence" value="ECO:0007669"/>
    <property type="project" value="InterPro"/>
</dbReference>
<accession>A0A9J6CFY3</accession>
<dbReference type="InterPro" id="IPR016090">
    <property type="entry name" value="PLA2-like_dom"/>
</dbReference>
<evidence type="ECO:0000256" key="6">
    <source>
        <dbReference type="ARBA" id="ARBA00023098"/>
    </source>
</evidence>
<dbReference type="GO" id="GO:0006644">
    <property type="term" value="P:phospholipid metabolic process"/>
    <property type="evidence" value="ECO:0007669"/>
    <property type="project" value="InterPro"/>
</dbReference>
<evidence type="ECO:0000259" key="8">
    <source>
        <dbReference type="Pfam" id="PF05826"/>
    </source>
</evidence>
<evidence type="ECO:0000256" key="7">
    <source>
        <dbReference type="ARBA" id="ARBA00029903"/>
    </source>
</evidence>
<feature type="domain" description="Phospholipase A2-like central" evidence="8">
    <location>
        <begin position="106"/>
        <end position="197"/>
    </location>
</feature>
<evidence type="ECO:0000313" key="10">
    <source>
        <dbReference type="Proteomes" id="UP001107558"/>
    </source>
</evidence>
<proteinExistence type="predicted"/>
<comment type="caution">
    <text evidence="9">The sequence shown here is derived from an EMBL/GenBank/DDBJ whole genome shotgun (WGS) entry which is preliminary data.</text>
</comment>
<evidence type="ECO:0000256" key="1">
    <source>
        <dbReference type="ARBA" id="ARBA00001913"/>
    </source>
</evidence>
<evidence type="ECO:0000256" key="3">
    <source>
        <dbReference type="ARBA" id="ARBA00013278"/>
    </source>
</evidence>